<dbReference type="Pfam" id="PF01557">
    <property type="entry name" value="FAA_hydrolase"/>
    <property type="match status" value="1"/>
</dbReference>
<feature type="domain" description="Fumarylacetoacetase-like C-terminal" evidence="2">
    <location>
        <begin position="2"/>
        <end position="196"/>
    </location>
</feature>
<reference evidence="3 4" key="1">
    <citation type="submission" date="2014-09" db="EMBL/GenBank/DDBJ databases">
        <title>Draft Genome Sequence of Porphyromonas macacae COT-192_OH2859.</title>
        <authorList>
            <person name="Wallis C."/>
            <person name="Deusch O."/>
            <person name="O'Flynn C."/>
            <person name="Davis I."/>
            <person name="Horsfall A."/>
            <person name="Kirkwood N."/>
            <person name="Harris S."/>
            <person name="Eisen J.A."/>
            <person name="Coil D.A."/>
            <person name="Darling A.E."/>
            <person name="Jospin G."/>
            <person name="Alexiev A."/>
        </authorList>
    </citation>
    <scope>NUCLEOTIDE SEQUENCE [LARGE SCALE GENOMIC DNA]</scope>
    <source>
        <strain evidence="4">COT-192 OH2859</strain>
    </source>
</reference>
<dbReference type="SUPFAM" id="SSF56529">
    <property type="entry name" value="FAH"/>
    <property type="match status" value="1"/>
</dbReference>
<dbReference type="InterPro" id="IPR011234">
    <property type="entry name" value="Fumarylacetoacetase-like_C"/>
</dbReference>
<evidence type="ECO:0000259" key="2">
    <source>
        <dbReference type="Pfam" id="PF01557"/>
    </source>
</evidence>
<dbReference type="STRING" id="28115.HQ47_10635"/>
<dbReference type="OrthoDB" id="9805307at2"/>
<dbReference type="Proteomes" id="UP000030103">
    <property type="component" value="Unassembled WGS sequence"/>
</dbReference>
<dbReference type="GO" id="GO:0046872">
    <property type="term" value="F:metal ion binding"/>
    <property type="evidence" value="ECO:0007669"/>
    <property type="project" value="UniProtKB-KW"/>
</dbReference>
<gene>
    <name evidence="3" type="ORF">HQ47_10635</name>
</gene>
<dbReference type="InterPro" id="IPR036663">
    <property type="entry name" value="Fumarylacetoacetase_C_sf"/>
</dbReference>
<dbReference type="GO" id="GO:0018773">
    <property type="term" value="F:acetylpyruvate hydrolase activity"/>
    <property type="evidence" value="ECO:0007669"/>
    <property type="project" value="TreeGrafter"/>
</dbReference>
<dbReference type="eggNOG" id="COG0179">
    <property type="taxonomic scope" value="Bacteria"/>
</dbReference>
<protein>
    <submittedName>
        <fullName evidence="3">2-hydroxyhepta-2,4-diene-1,7-dioate isomerase</fullName>
    </submittedName>
</protein>
<evidence type="ECO:0000256" key="1">
    <source>
        <dbReference type="ARBA" id="ARBA00022723"/>
    </source>
</evidence>
<evidence type="ECO:0000313" key="4">
    <source>
        <dbReference type="Proteomes" id="UP000030103"/>
    </source>
</evidence>
<accession>A0A0A2E0Q1</accession>
<dbReference type="RefSeq" id="WP_025003992.1">
    <property type="nucleotide sequence ID" value="NZ_JRFA01000031.1"/>
</dbReference>
<proteinExistence type="predicted"/>
<comment type="caution">
    <text evidence="3">The sequence shown here is derived from an EMBL/GenBank/DDBJ whole genome shotgun (WGS) entry which is preliminary data.</text>
</comment>
<dbReference type="PANTHER" id="PTHR11820">
    <property type="entry name" value="ACYLPYRUVASE"/>
    <property type="match status" value="1"/>
</dbReference>
<dbReference type="Gene3D" id="3.90.850.10">
    <property type="entry name" value="Fumarylacetoacetase-like, C-terminal domain"/>
    <property type="match status" value="1"/>
</dbReference>
<organism evidence="3 4">
    <name type="scientific">Porphyromonas macacae</name>
    <dbReference type="NCBI Taxonomy" id="28115"/>
    <lineage>
        <taxon>Bacteria</taxon>
        <taxon>Pseudomonadati</taxon>
        <taxon>Bacteroidota</taxon>
        <taxon>Bacteroidia</taxon>
        <taxon>Bacteroidales</taxon>
        <taxon>Porphyromonadaceae</taxon>
        <taxon>Porphyromonas</taxon>
    </lineage>
</organism>
<dbReference type="EMBL" id="JRFA01000031">
    <property type="protein sequence ID" value="KGN72381.1"/>
    <property type="molecule type" value="Genomic_DNA"/>
</dbReference>
<keyword evidence="3" id="KW-0413">Isomerase</keyword>
<keyword evidence="1" id="KW-0479">Metal-binding</keyword>
<dbReference type="AlphaFoldDB" id="A0A0A2E0Q1"/>
<dbReference type="PANTHER" id="PTHR11820:SF7">
    <property type="entry name" value="ACYLPYRUVASE FAHD1, MITOCHONDRIAL"/>
    <property type="match status" value="1"/>
</dbReference>
<sequence>MKIICVGMNYLAHTREITPIIGHTSSTVDTEGEEPVLFTKGDTPLRTGFPFFIPDFANRFDYEAEVVVRISRVGKYIAERFAHRYYKEVTIGIDFTARDLQQKLVAKGLPWTLAKTFDGSAALGDWMDKDALEYDLQELPFRLDIDNRTVQEGNTRDMIFSIDRLVSYASRFFMLKTGDMIFTGTPAGVGPVHIGQHLTGYLGEHRLLDLDIK</sequence>
<keyword evidence="4" id="KW-1185">Reference proteome</keyword>
<dbReference type="GO" id="GO:0016853">
    <property type="term" value="F:isomerase activity"/>
    <property type="evidence" value="ECO:0007669"/>
    <property type="project" value="UniProtKB-KW"/>
</dbReference>
<evidence type="ECO:0000313" key="3">
    <source>
        <dbReference type="EMBL" id="KGN72381.1"/>
    </source>
</evidence>
<name>A0A0A2E0Q1_9PORP</name>